<name>A0A554LLE2_9BACT</name>
<evidence type="ECO:0000259" key="2">
    <source>
        <dbReference type="Pfam" id="PF08484"/>
    </source>
</evidence>
<dbReference type="InterPro" id="IPR029063">
    <property type="entry name" value="SAM-dependent_MTases_sf"/>
</dbReference>
<organism evidence="3 4">
    <name type="scientific">Candidatus Berkelbacteria bacterium Licking1014_85</name>
    <dbReference type="NCBI Taxonomy" id="2017148"/>
    <lineage>
        <taxon>Bacteria</taxon>
        <taxon>Candidatus Berkelbacteria</taxon>
    </lineage>
</organism>
<proteinExistence type="predicted"/>
<feature type="domain" description="C-methyltransferase" evidence="2">
    <location>
        <begin position="249"/>
        <end position="403"/>
    </location>
</feature>
<dbReference type="GO" id="GO:0008168">
    <property type="term" value="F:methyltransferase activity"/>
    <property type="evidence" value="ECO:0007669"/>
    <property type="project" value="UniProtKB-KW"/>
</dbReference>
<dbReference type="InterPro" id="IPR038576">
    <property type="entry name" value="Methyltransf_Zn-bd_dom_put_sf"/>
</dbReference>
<dbReference type="PANTHER" id="PTHR43861:SF5">
    <property type="entry name" value="BLL5978 PROTEIN"/>
    <property type="match status" value="1"/>
</dbReference>
<dbReference type="SUPFAM" id="SSF53335">
    <property type="entry name" value="S-adenosyl-L-methionine-dependent methyltransferases"/>
    <property type="match status" value="1"/>
</dbReference>
<dbReference type="Gene3D" id="6.10.250.3100">
    <property type="match status" value="1"/>
</dbReference>
<dbReference type="CDD" id="cd02440">
    <property type="entry name" value="AdoMet_MTases"/>
    <property type="match status" value="1"/>
</dbReference>
<dbReference type="Gene3D" id="3.40.50.720">
    <property type="entry name" value="NAD(P)-binding Rossmann-like Domain"/>
    <property type="match status" value="1"/>
</dbReference>
<dbReference type="GO" id="GO:0032259">
    <property type="term" value="P:methylation"/>
    <property type="evidence" value="ECO:0007669"/>
    <property type="project" value="UniProtKB-KW"/>
</dbReference>
<dbReference type="InterPro" id="IPR013691">
    <property type="entry name" value="MeTrfase_14"/>
</dbReference>
<protein>
    <submittedName>
        <fullName evidence="3">Methyltransferase-like protein</fullName>
    </submittedName>
</protein>
<feature type="domain" description="Methyltransferase putative zinc binding" evidence="1">
    <location>
        <begin position="8"/>
        <end position="68"/>
    </location>
</feature>
<accession>A0A554LLE2</accession>
<evidence type="ECO:0000259" key="1">
    <source>
        <dbReference type="Pfam" id="PF08421"/>
    </source>
</evidence>
<keyword evidence="3" id="KW-0489">Methyltransferase</keyword>
<dbReference type="Gene3D" id="6.20.50.110">
    <property type="entry name" value="Methyltransferase, zinc-binding domain"/>
    <property type="match status" value="1"/>
</dbReference>
<dbReference type="InterPro" id="IPR013630">
    <property type="entry name" value="Methyltransf_Zn-bd_dom_put"/>
</dbReference>
<dbReference type="PANTHER" id="PTHR43861">
    <property type="entry name" value="TRANS-ACONITATE 2-METHYLTRANSFERASE-RELATED"/>
    <property type="match status" value="1"/>
</dbReference>
<evidence type="ECO:0000313" key="3">
    <source>
        <dbReference type="EMBL" id="TSC93685.1"/>
    </source>
</evidence>
<dbReference type="Pfam" id="PF08421">
    <property type="entry name" value="Methyltransf_13"/>
    <property type="match status" value="1"/>
</dbReference>
<dbReference type="AlphaFoldDB" id="A0A554LLE2"/>
<evidence type="ECO:0000313" key="4">
    <source>
        <dbReference type="Proteomes" id="UP000315589"/>
    </source>
</evidence>
<gene>
    <name evidence="3" type="ORF">CEN91_148</name>
</gene>
<dbReference type="Pfam" id="PF08484">
    <property type="entry name" value="Methyltransf_14"/>
    <property type="match status" value="1"/>
</dbReference>
<dbReference type="Pfam" id="PF13489">
    <property type="entry name" value="Methyltransf_23"/>
    <property type="match status" value="1"/>
</dbReference>
<dbReference type="Gene3D" id="3.40.50.150">
    <property type="entry name" value="Vaccinia Virus protein VP39"/>
    <property type="match status" value="1"/>
</dbReference>
<sequence>MYTHKTSCRICRSENLEAFLDFGKQPLANSFVNAPNPTDEKLYPLVVYFCHDCNLVQLCDIVGKEELFANYIYFTSYMPTPKHFIDYAKNVANRFHLSPHKELVVEIGSNDGLLLSAFVERGIRVLGVDPAKNIAKIANERGIPTIADFFSEKLAGQIDEKEGKAKIIIGNNVFAHIDDINDVVHGIKELLDKKGVFILEAPYLVDMFENLAYDTIYHEHVSYLAIRPLVKLFDKFDLEIFKVELHDAQGNSIRVFVGDKSEHGIEPSVKKFIEKELSLKMASIGAYKELAKKIEKTKDDLLKLLCELKKKGAKIAGYGAPAKGNTLLNYCGIGTNFIDYLTEELPTKIGQFSPGMHIPVIHIEESRKKPPDYFLMLAWNYKNKILEKEKKYQSEGGKFIIPIGGIKIV</sequence>
<dbReference type="Proteomes" id="UP000315589">
    <property type="component" value="Unassembled WGS sequence"/>
</dbReference>
<reference evidence="3 4" key="1">
    <citation type="submission" date="2017-07" db="EMBL/GenBank/DDBJ databases">
        <title>Mechanisms for carbon and nitrogen cycling indicate functional differentiation within the Candidate Phyla Radiation.</title>
        <authorList>
            <person name="Danczak R.E."/>
            <person name="Johnston M.D."/>
            <person name="Kenah C."/>
            <person name="Slattery M."/>
            <person name="Wrighton K.C."/>
            <person name="Wilkins M.J."/>
        </authorList>
    </citation>
    <scope>NUCLEOTIDE SEQUENCE [LARGE SCALE GENOMIC DNA]</scope>
    <source>
        <strain evidence="3">Licking1014_85</strain>
    </source>
</reference>
<comment type="caution">
    <text evidence="3">The sequence shown here is derived from an EMBL/GenBank/DDBJ whole genome shotgun (WGS) entry which is preliminary data.</text>
</comment>
<keyword evidence="3" id="KW-0808">Transferase</keyword>
<dbReference type="EMBL" id="VMGI01000014">
    <property type="protein sequence ID" value="TSC93685.1"/>
    <property type="molecule type" value="Genomic_DNA"/>
</dbReference>